<dbReference type="PANTHER" id="PTHR43790:SF8">
    <property type="entry name" value="SUGAR ABC TRANSPORTER ATP-BINDING PROTEIN"/>
    <property type="match status" value="1"/>
</dbReference>
<dbReference type="InterPro" id="IPR017871">
    <property type="entry name" value="ABC_transporter-like_CS"/>
</dbReference>
<feature type="region of interest" description="Disordered" evidence="3">
    <location>
        <begin position="252"/>
        <end position="271"/>
    </location>
</feature>
<dbReference type="PROSITE" id="PS50893">
    <property type="entry name" value="ABC_TRANSPORTER_2"/>
    <property type="match status" value="1"/>
</dbReference>
<keyword evidence="6" id="KW-1185">Reference proteome</keyword>
<keyword evidence="1" id="KW-0547">Nucleotide-binding</keyword>
<evidence type="ECO:0000313" key="5">
    <source>
        <dbReference type="EMBL" id="MBU3067703.1"/>
    </source>
</evidence>
<evidence type="ECO:0000256" key="1">
    <source>
        <dbReference type="ARBA" id="ARBA00022741"/>
    </source>
</evidence>
<dbReference type="Gene3D" id="3.40.50.300">
    <property type="entry name" value="P-loop containing nucleotide triphosphate hydrolases"/>
    <property type="match status" value="1"/>
</dbReference>
<dbReference type="Proteomes" id="UP000733379">
    <property type="component" value="Unassembled WGS sequence"/>
</dbReference>
<dbReference type="PROSITE" id="PS00211">
    <property type="entry name" value="ABC_TRANSPORTER_1"/>
    <property type="match status" value="1"/>
</dbReference>
<organism evidence="5 6">
    <name type="scientific">Nocardia albiluteola</name>
    <dbReference type="NCBI Taxonomy" id="2842303"/>
    <lineage>
        <taxon>Bacteria</taxon>
        <taxon>Bacillati</taxon>
        <taxon>Actinomycetota</taxon>
        <taxon>Actinomycetes</taxon>
        <taxon>Mycobacteriales</taxon>
        <taxon>Nocardiaceae</taxon>
        <taxon>Nocardia</taxon>
    </lineage>
</organism>
<evidence type="ECO:0000259" key="4">
    <source>
        <dbReference type="PROSITE" id="PS50893"/>
    </source>
</evidence>
<name>A0ABS6BC55_9NOCA</name>
<dbReference type="EMBL" id="JAHKNI010000024">
    <property type="protein sequence ID" value="MBU3067703.1"/>
    <property type="molecule type" value="Genomic_DNA"/>
</dbReference>
<dbReference type="CDD" id="cd03216">
    <property type="entry name" value="ABC_Carb_Monos_I"/>
    <property type="match status" value="1"/>
</dbReference>
<gene>
    <name evidence="5" type="ORF">KO481_40065</name>
</gene>
<reference evidence="5 6" key="1">
    <citation type="submission" date="2021-06" db="EMBL/GenBank/DDBJ databases">
        <title>Actinomycetes sequencing.</title>
        <authorList>
            <person name="Shan Q."/>
        </authorList>
    </citation>
    <scope>NUCLEOTIDE SEQUENCE [LARGE SCALE GENOMIC DNA]</scope>
    <source>
        <strain evidence="5 6">NEAU-G5</strain>
    </source>
</reference>
<dbReference type="InterPro" id="IPR003439">
    <property type="entry name" value="ABC_transporter-like_ATP-bd"/>
</dbReference>
<keyword evidence="2 5" id="KW-0067">ATP-binding</keyword>
<dbReference type="InterPro" id="IPR050107">
    <property type="entry name" value="ABC_carbohydrate_import_ATPase"/>
</dbReference>
<dbReference type="RefSeq" id="WP_215923784.1">
    <property type="nucleotide sequence ID" value="NZ_JAHKNI010000024.1"/>
</dbReference>
<sequence>MPVLEVADIRKRFGGVEALRGVSLTIAEGEVIGLMGDNGAGKSTLMKVLCGAVRPDSGTITMDGKPLSMRGPRDAATHGISVVYQDLALVNQRDVATNVFLGLEPRRGLVVDRRRMRREARAVLDELSIRIPSVRLPVGGLSGGQRQCIAIARAVHQGGKVVLLDEPTAALGPEQQANVLKLITDLKQRGTTVVVVSHNVDHVLAVADRVVVMRAGQVQGIRDVHSTSATDVVGLILGDTAADAVSRILGTSGESAQTASAPTATARRSAQ</sequence>
<evidence type="ECO:0000256" key="3">
    <source>
        <dbReference type="SAM" id="MobiDB-lite"/>
    </source>
</evidence>
<evidence type="ECO:0000256" key="2">
    <source>
        <dbReference type="ARBA" id="ARBA00022840"/>
    </source>
</evidence>
<dbReference type="Pfam" id="PF00005">
    <property type="entry name" value="ABC_tran"/>
    <property type="match status" value="1"/>
</dbReference>
<feature type="compositionally biased region" description="Low complexity" evidence="3">
    <location>
        <begin position="255"/>
        <end position="271"/>
    </location>
</feature>
<dbReference type="InterPro" id="IPR027417">
    <property type="entry name" value="P-loop_NTPase"/>
</dbReference>
<feature type="domain" description="ABC transporter" evidence="4">
    <location>
        <begin position="4"/>
        <end position="240"/>
    </location>
</feature>
<evidence type="ECO:0000313" key="6">
    <source>
        <dbReference type="Proteomes" id="UP000733379"/>
    </source>
</evidence>
<dbReference type="GO" id="GO:0005524">
    <property type="term" value="F:ATP binding"/>
    <property type="evidence" value="ECO:0007669"/>
    <property type="project" value="UniProtKB-KW"/>
</dbReference>
<accession>A0ABS6BC55</accession>
<dbReference type="InterPro" id="IPR003593">
    <property type="entry name" value="AAA+_ATPase"/>
</dbReference>
<comment type="caution">
    <text evidence="5">The sequence shown here is derived from an EMBL/GenBank/DDBJ whole genome shotgun (WGS) entry which is preliminary data.</text>
</comment>
<dbReference type="SUPFAM" id="SSF52540">
    <property type="entry name" value="P-loop containing nucleoside triphosphate hydrolases"/>
    <property type="match status" value="1"/>
</dbReference>
<protein>
    <submittedName>
        <fullName evidence="5">ATP-binding cassette domain-containing protein</fullName>
    </submittedName>
</protein>
<dbReference type="PANTHER" id="PTHR43790">
    <property type="entry name" value="CARBOHYDRATE TRANSPORT ATP-BINDING PROTEIN MG119-RELATED"/>
    <property type="match status" value="1"/>
</dbReference>
<dbReference type="SMART" id="SM00382">
    <property type="entry name" value="AAA"/>
    <property type="match status" value="1"/>
</dbReference>
<proteinExistence type="predicted"/>